<dbReference type="AlphaFoldDB" id="A0A9P6UDD0"/>
<organism evidence="1 2">
    <name type="scientific">Linnemannia gamsii</name>
    <dbReference type="NCBI Taxonomy" id="64522"/>
    <lineage>
        <taxon>Eukaryota</taxon>
        <taxon>Fungi</taxon>
        <taxon>Fungi incertae sedis</taxon>
        <taxon>Mucoromycota</taxon>
        <taxon>Mortierellomycotina</taxon>
        <taxon>Mortierellomycetes</taxon>
        <taxon>Mortierellales</taxon>
        <taxon>Mortierellaceae</taxon>
        <taxon>Linnemannia</taxon>
    </lineage>
</organism>
<proteinExistence type="predicted"/>
<reference evidence="1" key="1">
    <citation type="journal article" date="2020" name="Fungal Divers.">
        <title>Resolving the Mortierellaceae phylogeny through synthesis of multi-gene phylogenetics and phylogenomics.</title>
        <authorList>
            <person name="Vandepol N."/>
            <person name="Liber J."/>
            <person name="Desiro A."/>
            <person name="Na H."/>
            <person name="Kennedy M."/>
            <person name="Barry K."/>
            <person name="Grigoriev I.V."/>
            <person name="Miller A.N."/>
            <person name="O'Donnell K."/>
            <person name="Stajich J.E."/>
            <person name="Bonito G."/>
        </authorList>
    </citation>
    <scope>NUCLEOTIDE SEQUENCE</scope>
    <source>
        <strain evidence="1">NVP60</strain>
    </source>
</reference>
<evidence type="ECO:0000313" key="1">
    <source>
        <dbReference type="EMBL" id="KAG0271482.1"/>
    </source>
</evidence>
<evidence type="ECO:0000313" key="2">
    <source>
        <dbReference type="Proteomes" id="UP000823405"/>
    </source>
</evidence>
<gene>
    <name evidence="1" type="ORF">BGZ97_011246</name>
</gene>
<keyword evidence="2" id="KW-1185">Reference proteome</keyword>
<accession>A0A9P6UDD0</accession>
<dbReference type="EMBL" id="JAAAIN010006212">
    <property type="protein sequence ID" value="KAG0271482.1"/>
    <property type="molecule type" value="Genomic_DNA"/>
</dbReference>
<name>A0A9P6UDD0_9FUNG</name>
<comment type="caution">
    <text evidence="1">The sequence shown here is derived from an EMBL/GenBank/DDBJ whole genome shotgun (WGS) entry which is preliminary data.</text>
</comment>
<protein>
    <submittedName>
        <fullName evidence="1">Uncharacterized protein</fullName>
    </submittedName>
</protein>
<dbReference type="OrthoDB" id="2393824at2759"/>
<dbReference type="Proteomes" id="UP000823405">
    <property type="component" value="Unassembled WGS sequence"/>
</dbReference>
<sequence>MIEMLYLQWGFYFNAAKSDFGSDDLSRLADFIDSNTLEDSANVNTRFAKSATLLLFLSRLMILSYCLKIPSCRQTFSSARWALLQVCPHMFKDVFMHLFIKLCDLMKGRALLESILASIVREEF</sequence>
<feature type="non-terminal residue" evidence="1">
    <location>
        <position position="124"/>
    </location>
</feature>